<dbReference type="InterPro" id="IPR020846">
    <property type="entry name" value="MFS_dom"/>
</dbReference>
<sequence length="410" mass="44694">MALRSIFKFHPIVNTLFIGVMMSRMATSMSIPFLAIYLSLRTEMSPATIGFTIGLSSLASTVAGFVGGTMSDRFGRKRVMLASLYIASAVSFGFVFAHSAWLFMLLSFVNGASRSFFEPVSQALMGDLTPQEQRYRVFSIRYMAANTGFAVGPMIGAMLGLVAGSTPFLVTGIFNLIYAVVLHLLVNHFGINELESSQASHRENVTFRSAIRVLVHDRAMLCYLIGGTLMQFGYSQMSTLSDYTAHHFEDGVNLYAWLMTVNAVICVVLQFLVSKWGETRSPLALVALGNILYALGGLGFALAVGPVTMMLAMVVFTCGEVLCFPANSILIDRIAPDGLRGTYYGAQSFRDIGRFVGPSFGLSMLGLIGILPLFLIIGALFLVSTVSYRTGERIERRSARQQPLPSHLHG</sequence>
<feature type="transmembrane region" description="Helical" evidence="7">
    <location>
        <begin position="49"/>
        <end position="70"/>
    </location>
</feature>
<feature type="transmembrane region" description="Helical" evidence="7">
    <location>
        <begin position="285"/>
        <end position="304"/>
    </location>
</feature>
<dbReference type="InterPro" id="IPR005829">
    <property type="entry name" value="Sugar_transporter_CS"/>
</dbReference>
<dbReference type="GO" id="GO:0005886">
    <property type="term" value="C:plasma membrane"/>
    <property type="evidence" value="ECO:0007669"/>
    <property type="project" value="UniProtKB-SubCell"/>
</dbReference>
<keyword evidence="6 7" id="KW-0472">Membrane</keyword>
<dbReference type="PROSITE" id="PS00216">
    <property type="entry name" value="SUGAR_TRANSPORT_1"/>
    <property type="match status" value="1"/>
</dbReference>
<reference evidence="9 10" key="1">
    <citation type="journal article" date="2013" name="Int. J. Syst. Evol. Microbiol.">
        <title>Tumebacillus flagellatus sp. nov., an alpha-amylase/pullulanase-producing bacterium isolated from cassava wastewater.</title>
        <authorList>
            <person name="Wang Q."/>
            <person name="Xie N."/>
            <person name="Qin Y."/>
            <person name="Shen N."/>
            <person name="Zhu J."/>
            <person name="Mi H."/>
            <person name="Huang R."/>
        </authorList>
    </citation>
    <scope>NUCLEOTIDE SEQUENCE [LARGE SCALE GENOMIC DNA]</scope>
    <source>
        <strain evidence="9 10">GST4</strain>
    </source>
</reference>
<evidence type="ECO:0000256" key="3">
    <source>
        <dbReference type="ARBA" id="ARBA00022475"/>
    </source>
</evidence>
<dbReference type="Pfam" id="PF07690">
    <property type="entry name" value="MFS_1"/>
    <property type="match status" value="1"/>
</dbReference>
<dbReference type="GO" id="GO:0022857">
    <property type="term" value="F:transmembrane transporter activity"/>
    <property type="evidence" value="ECO:0007669"/>
    <property type="project" value="InterPro"/>
</dbReference>
<comment type="subcellular location">
    <subcellularLocation>
        <location evidence="1">Cell membrane</location>
        <topology evidence="1">Multi-pass membrane protein</topology>
    </subcellularLocation>
</comment>
<dbReference type="Proteomes" id="UP000027931">
    <property type="component" value="Unassembled WGS sequence"/>
</dbReference>
<proteinExistence type="predicted"/>
<accession>A0A074LUL1</accession>
<evidence type="ECO:0000256" key="6">
    <source>
        <dbReference type="ARBA" id="ARBA00023136"/>
    </source>
</evidence>
<feature type="domain" description="Major facilitator superfamily (MFS) profile" evidence="8">
    <location>
        <begin position="12"/>
        <end position="396"/>
    </location>
</feature>
<dbReference type="SUPFAM" id="SSF103473">
    <property type="entry name" value="MFS general substrate transporter"/>
    <property type="match status" value="1"/>
</dbReference>
<dbReference type="PANTHER" id="PTHR23517:SF10">
    <property type="entry name" value="MAJOR FACILITATOR SUPERFAMILY (MFS) PROFILE DOMAIN-CONTAINING PROTEIN"/>
    <property type="match status" value="1"/>
</dbReference>
<dbReference type="InterPro" id="IPR011701">
    <property type="entry name" value="MFS"/>
</dbReference>
<feature type="transmembrane region" description="Helical" evidence="7">
    <location>
        <begin position="82"/>
        <end position="106"/>
    </location>
</feature>
<dbReference type="STRING" id="1157490.EL26_05905"/>
<keyword evidence="4 7" id="KW-0812">Transmembrane</keyword>
<evidence type="ECO:0000256" key="7">
    <source>
        <dbReference type="SAM" id="Phobius"/>
    </source>
</evidence>
<keyword evidence="3" id="KW-1003">Cell membrane</keyword>
<gene>
    <name evidence="9" type="ORF">EL26_05905</name>
</gene>
<comment type="caution">
    <text evidence="9">The sequence shown here is derived from an EMBL/GenBank/DDBJ whole genome shotgun (WGS) entry which is preliminary data.</text>
</comment>
<dbReference type="InterPro" id="IPR036259">
    <property type="entry name" value="MFS_trans_sf"/>
</dbReference>
<feature type="transmembrane region" description="Helical" evidence="7">
    <location>
        <begin position="364"/>
        <end position="388"/>
    </location>
</feature>
<dbReference type="PANTHER" id="PTHR23517">
    <property type="entry name" value="RESISTANCE PROTEIN MDTM, PUTATIVE-RELATED-RELATED"/>
    <property type="match status" value="1"/>
</dbReference>
<organism evidence="9 10">
    <name type="scientific">Tumebacillus flagellatus</name>
    <dbReference type="NCBI Taxonomy" id="1157490"/>
    <lineage>
        <taxon>Bacteria</taxon>
        <taxon>Bacillati</taxon>
        <taxon>Bacillota</taxon>
        <taxon>Bacilli</taxon>
        <taxon>Bacillales</taxon>
        <taxon>Alicyclobacillaceae</taxon>
        <taxon>Tumebacillus</taxon>
    </lineage>
</organism>
<evidence type="ECO:0000259" key="8">
    <source>
        <dbReference type="PROSITE" id="PS50850"/>
    </source>
</evidence>
<feature type="transmembrane region" description="Helical" evidence="7">
    <location>
        <begin position="168"/>
        <end position="189"/>
    </location>
</feature>
<keyword evidence="5 7" id="KW-1133">Transmembrane helix</keyword>
<dbReference type="PROSITE" id="PS50850">
    <property type="entry name" value="MFS"/>
    <property type="match status" value="1"/>
</dbReference>
<dbReference type="eggNOG" id="COG2814">
    <property type="taxonomic scope" value="Bacteria"/>
</dbReference>
<dbReference type="EMBL" id="JMIR01000005">
    <property type="protein sequence ID" value="KEO84300.1"/>
    <property type="molecule type" value="Genomic_DNA"/>
</dbReference>
<dbReference type="AlphaFoldDB" id="A0A074LUL1"/>
<evidence type="ECO:0000313" key="9">
    <source>
        <dbReference type="EMBL" id="KEO84300.1"/>
    </source>
</evidence>
<feature type="transmembrane region" description="Helical" evidence="7">
    <location>
        <begin position="210"/>
        <end position="234"/>
    </location>
</feature>
<dbReference type="CDD" id="cd17329">
    <property type="entry name" value="MFS_MdtH_MDR_like"/>
    <property type="match status" value="1"/>
</dbReference>
<feature type="transmembrane region" description="Helical" evidence="7">
    <location>
        <begin position="254"/>
        <end position="273"/>
    </location>
</feature>
<protein>
    <submittedName>
        <fullName evidence="9">Membrane protein</fullName>
    </submittedName>
</protein>
<name>A0A074LUL1_9BACL</name>
<feature type="transmembrane region" description="Helical" evidence="7">
    <location>
        <begin position="12"/>
        <end position="37"/>
    </location>
</feature>
<evidence type="ECO:0000256" key="4">
    <source>
        <dbReference type="ARBA" id="ARBA00022692"/>
    </source>
</evidence>
<dbReference type="Gene3D" id="1.20.1250.20">
    <property type="entry name" value="MFS general substrate transporter like domains"/>
    <property type="match status" value="1"/>
</dbReference>
<dbReference type="InterPro" id="IPR050171">
    <property type="entry name" value="MFS_Transporters"/>
</dbReference>
<evidence type="ECO:0000256" key="1">
    <source>
        <dbReference type="ARBA" id="ARBA00004651"/>
    </source>
</evidence>
<keyword evidence="2" id="KW-0813">Transport</keyword>
<evidence type="ECO:0000256" key="2">
    <source>
        <dbReference type="ARBA" id="ARBA00022448"/>
    </source>
</evidence>
<evidence type="ECO:0000256" key="5">
    <source>
        <dbReference type="ARBA" id="ARBA00022989"/>
    </source>
</evidence>
<feature type="transmembrane region" description="Helical" evidence="7">
    <location>
        <begin position="142"/>
        <end position="162"/>
    </location>
</feature>
<evidence type="ECO:0000313" key="10">
    <source>
        <dbReference type="Proteomes" id="UP000027931"/>
    </source>
</evidence>
<keyword evidence="10" id="KW-1185">Reference proteome</keyword>